<dbReference type="InterPro" id="IPR037126">
    <property type="entry name" value="PdaC/RsiV-like_sf"/>
</dbReference>
<organism evidence="2 3">
    <name type="scientific">Chryseobacterium suipulveris</name>
    <dbReference type="NCBI Taxonomy" id="2929800"/>
    <lineage>
        <taxon>Bacteria</taxon>
        <taxon>Pseudomonadati</taxon>
        <taxon>Bacteroidota</taxon>
        <taxon>Flavobacteriia</taxon>
        <taxon>Flavobacteriales</taxon>
        <taxon>Weeksellaceae</taxon>
        <taxon>Chryseobacterium group</taxon>
        <taxon>Chryseobacterium</taxon>
    </lineage>
</organism>
<dbReference type="Pfam" id="PF11738">
    <property type="entry name" value="DUF3298"/>
    <property type="match status" value="1"/>
</dbReference>
<protein>
    <submittedName>
        <fullName evidence="2">RsiV family protein</fullName>
    </submittedName>
</protein>
<dbReference type="RefSeq" id="WP_243548049.1">
    <property type="nucleotide sequence ID" value="NZ_CP094532.1"/>
</dbReference>
<sequence length="222" mass="26007">MSDSTKLNKNISAQFSWKILEFPTITKKSLLDSIYSVNDIHLENYSKESLKSALNSKMKDYFSKNKENTKDFPSDLEQTWNEHAEMDVFSRENDFLTLKYTGDGFSGGAHGYYYEYYKVFDLKNNKTLQLSDILMTPESSIWKRALMDNFLKNDLGKDQSQMLLVKEISPNRNFYFDQENIYFLYNQYEIAAYAAGPILIKIPISDVKMMLNSEWLKRMGIK</sequence>
<dbReference type="EMBL" id="CP094532">
    <property type="protein sequence ID" value="UOE40044.1"/>
    <property type="molecule type" value="Genomic_DNA"/>
</dbReference>
<keyword evidence="3" id="KW-1185">Reference proteome</keyword>
<dbReference type="Gene3D" id="3.90.640.20">
    <property type="entry name" value="Heat-shock cognate protein, ATPase"/>
    <property type="match status" value="1"/>
</dbReference>
<reference evidence="2 3" key="1">
    <citation type="submission" date="2022-03" db="EMBL/GenBank/DDBJ databases">
        <title>Chryseobacterium sp. isolated from particulate matters in swine house.</title>
        <authorList>
            <person name="Won M."/>
            <person name="Kim S.-J."/>
            <person name="Kwon S.-W."/>
        </authorList>
    </citation>
    <scope>NUCLEOTIDE SEQUENCE [LARGE SCALE GENOMIC DNA]</scope>
    <source>
        <strain evidence="2 3">SC2-2</strain>
    </source>
</reference>
<feature type="domain" description="DUF3298" evidence="1">
    <location>
        <begin position="143"/>
        <end position="205"/>
    </location>
</feature>
<gene>
    <name evidence="2" type="ORF">MTP09_08935</name>
</gene>
<accession>A0ABY4BMC8</accession>
<dbReference type="Proteomes" id="UP000831460">
    <property type="component" value="Chromosome"/>
</dbReference>
<proteinExistence type="predicted"/>
<dbReference type="InterPro" id="IPR021729">
    <property type="entry name" value="DUF3298"/>
</dbReference>
<evidence type="ECO:0000259" key="1">
    <source>
        <dbReference type="Pfam" id="PF11738"/>
    </source>
</evidence>
<dbReference type="Gene3D" id="3.30.565.40">
    <property type="entry name" value="Fervidobacterium nodosum Rt17-B1 like"/>
    <property type="match status" value="1"/>
</dbReference>
<evidence type="ECO:0000313" key="2">
    <source>
        <dbReference type="EMBL" id="UOE40044.1"/>
    </source>
</evidence>
<name>A0ABY4BMC8_9FLAO</name>
<evidence type="ECO:0000313" key="3">
    <source>
        <dbReference type="Proteomes" id="UP000831460"/>
    </source>
</evidence>